<comment type="caution">
    <text evidence="4">The sequence shown here is derived from an EMBL/GenBank/DDBJ whole genome shotgun (WGS) entry which is preliminary data.</text>
</comment>
<dbReference type="EMBL" id="JADKYU010000425">
    <property type="protein sequence ID" value="MBF4984316.1"/>
    <property type="molecule type" value="Genomic_DNA"/>
</dbReference>
<accession>A0ABS0A4N6</accession>
<evidence type="ECO:0000313" key="5">
    <source>
        <dbReference type="Proteomes" id="UP001194729"/>
    </source>
</evidence>
<sequence>MKKPILFTCLIFFVTLAKAQVFESEDFSTFNTGNIGTSISGTIPGQGGFFTSAVSFNGSTTTNNNNNNFQIVTDLQTGKKLQITGPNGTSARKSMWKEGLQTKWNNRTVGNDVVQLSFTFNTGFATTSENYFGMQLFDSNLNFTLGYSYNTMTRELLGVAYVNIGGSLVNSSFVLDTNGLILAQNTTYTLRCSYDFNTGEVLWNPDARPISIGLPNSYWVPNQQLVRLDFLGSSLQPGTSHGNVGSASVFFEDYELKAVDVSELLSNDEVVQSEITLYPNPSDDVLNLTIESFRPSNLKIYDLSGRTVKSLNLDSEKIIIDVSDLNSGIYMLMITNDLGSVSSKFIKN</sequence>
<dbReference type="InterPro" id="IPR026444">
    <property type="entry name" value="Secre_tail"/>
</dbReference>
<dbReference type="Proteomes" id="UP001194729">
    <property type="component" value="Unassembled WGS sequence"/>
</dbReference>
<dbReference type="NCBIfam" id="TIGR04183">
    <property type="entry name" value="Por_Secre_tail"/>
    <property type="match status" value="1"/>
</dbReference>
<feature type="chain" id="PRO_5047288922" evidence="2">
    <location>
        <begin position="20"/>
        <end position="348"/>
    </location>
</feature>
<reference evidence="4 5" key="1">
    <citation type="submission" date="2020-11" db="EMBL/GenBank/DDBJ databases">
        <title>P. mediterranea TC4 genome.</title>
        <authorList>
            <person name="Molmeret M."/>
        </authorList>
    </citation>
    <scope>NUCLEOTIDE SEQUENCE [LARGE SCALE GENOMIC DNA]</scope>
    <source>
        <strain evidence="4 5">TC4</strain>
    </source>
</reference>
<evidence type="ECO:0000259" key="3">
    <source>
        <dbReference type="Pfam" id="PF18962"/>
    </source>
</evidence>
<feature type="signal peptide" evidence="2">
    <location>
        <begin position="1"/>
        <end position="19"/>
    </location>
</feature>
<proteinExistence type="predicted"/>
<organism evidence="4 5">
    <name type="scientific">Nonlabens mediterrranea</name>
    <dbReference type="NCBI Taxonomy" id="1419947"/>
    <lineage>
        <taxon>Bacteria</taxon>
        <taxon>Pseudomonadati</taxon>
        <taxon>Bacteroidota</taxon>
        <taxon>Flavobacteriia</taxon>
        <taxon>Flavobacteriales</taxon>
        <taxon>Flavobacteriaceae</taxon>
        <taxon>Nonlabens</taxon>
    </lineage>
</organism>
<keyword evidence="1 2" id="KW-0732">Signal</keyword>
<protein>
    <submittedName>
        <fullName evidence="4">T9SS type A sorting domain-containing protein</fullName>
    </submittedName>
</protein>
<evidence type="ECO:0000256" key="1">
    <source>
        <dbReference type="ARBA" id="ARBA00022729"/>
    </source>
</evidence>
<gene>
    <name evidence="4" type="ORF">FNJ87_08260</name>
</gene>
<dbReference type="Pfam" id="PF18962">
    <property type="entry name" value="Por_Secre_tail"/>
    <property type="match status" value="1"/>
</dbReference>
<feature type="domain" description="Secretion system C-terminal sorting" evidence="3">
    <location>
        <begin position="277"/>
        <end position="346"/>
    </location>
</feature>
<name>A0ABS0A4N6_9FLAO</name>
<evidence type="ECO:0000256" key="2">
    <source>
        <dbReference type="SAM" id="SignalP"/>
    </source>
</evidence>
<evidence type="ECO:0000313" key="4">
    <source>
        <dbReference type="EMBL" id="MBF4984316.1"/>
    </source>
</evidence>
<keyword evidence="5" id="KW-1185">Reference proteome</keyword>